<protein>
    <recommendedName>
        <fullName evidence="2">4Fe-4S ferredoxin-type domain-containing protein</fullName>
    </recommendedName>
</protein>
<dbReference type="SUPFAM" id="SSF54862">
    <property type="entry name" value="4Fe-4S ferredoxins"/>
    <property type="match status" value="1"/>
</dbReference>
<accession>T0ZD21</accession>
<dbReference type="PROSITE" id="PS51379">
    <property type="entry name" value="4FE4S_FER_2"/>
    <property type="match status" value="1"/>
</dbReference>
<feature type="domain" description="4Fe-4S ferredoxin-type" evidence="2">
    <location>
        <begin position="7"/>
        <end position="36"/>
    </location>
</feature>
<proteinExistence type="predicted"/>
<feature type="region of interest" description="Disordered" evidence="1">
    <location>
        <begin position="52"/>
        <end position="95"/>
    </location>
</feature>
<feature type="compositionally biased region" description="Low complexity" evidence="1">
    <location>
        <begin position="61"/>
        <end position="77"/>
    </location>
</feature>
<name>T0ZD21_9ZZZZ</name>
<sequence length="95" mass="9950">MPGFFRTKGEFRSTKCCGVGDCVGACPYGNMYLYDVRHWVRGKLGLPIPTPRGAKLPMVGASPPRSATTATRAAMTPTPAPAVRAKPGGDSVLGL</sequence>
<dbReference type="AlphaFoldDB" id="T0ZD21"/>
<comment type="caution">
    <text evidence="3">The sequence shown here is derived from an EMBL/GenBank/DDBJ whole genome shotgun (WGS) entry which is preliminary data.</text>
</comment>
<organism evidence="3">
    <name type="scientific">mine drainage metagenome</name>
    <dbReference type="NCBI Taxonomy" id="410659"/>
    <lineage>
        <taxon>unclassified sequences</taxon>
        <taxon>metagenomes</taxon>
        <taxon>ecological metagenomes</taxon>
    </lineage>
</organism>
<dbReference type="EMBL" id="AUZY01009385">
    <property type="protein sequence ID" value="EQD42117.1"/>
    <property type="molecule type" value="Genomic_DNA"/>
</dbReference>
<evidence type="ECO:0000313" key="3">
    <source>
        <dbReference type="EMBL" id="EQD42117.1"/>
    </source>
</evidence>
<dbReference type="InterPro" id="IPR017896">
    <property type="entry name" value="4Fe4S_Fe-S-bd"/>
</dbReference>
<reference evidence="3" key="1">
    <citation type="submission" date="2013-08" db="EMBL/GenBank/DDBJ databases">
        <authorList>
            <person name="Mendez C."/>
            <person name="Richter M."/>
            <person name="Ferrer M."/>
            <person name="Sanchez J."/>
        </authorList>
    </citation>
    <scope>NUCLEOTIDE SEQUENCE</scope>
</reference>
<reference evidence="3" key="2">
    <citation type="journal article" date="2014" name="ISME J.">
        <title>Microbial stratification in low pH oxic and suboxic macroscopic growths along an acid mine drainage.</title>
        <authorList>
            <person name="Mendez-Garcia C."/>
            <person name="Mesa V."/>
            <person name="Sprenger R.R."/>
            <person name="Richter M."/>
            <person name="Diez M.S."/>
            <person name="Solano J."/>
            <person name="Bargiela R."/>
            <person name="Golyshina O.V."/>
            <person name="Manteca A."/>
            <person name="Ramos J.L."/>
            <person name="Gallego J.R."/>
            <person name="Llorente I."/>
            <person name="Martins Dos Santos V.A."/>
            <person name="Jensen O.N."/>
            <person name="Pelaez A.I."/>
            <person name="Sanchez J."/>
            <person name="Ferrer M."/>
        </authorList>
    </citation>
    <scope>NUCLEOTIDE SEQUENCE</scope>
</reference>
<evidence type="ECO:0000259" key="2">
    <source>
        <dbReference type="PROSITE" id="PS51379"/>
    </source>
</evidence>
<evidence type="ECO:0000256" key="1">
    <source>
        <dbReference type="SAM" id="MobiDB-lite"/>
    </source>
</evidence>
<gene>
    <name evidence="3" type="ORF">B1B_14201</name>
</gene>